<dbReference type="PROSITE" id="PS50209">
    <property type="entry name" value="CARD"/>
    <property type="match status" value="1"/>
</dbReference>
<gene>
    <name evidence="2" type="primary">Card12_predicted</name>
    <name evidence="2" type="ORF">rCG_62202</name>
</gene>
<name>A6H9Y3_RAT</name>
<dbReference type="Proteomes" id="UP000234681">
    <property type="component" value="Chromosome 6"/>
</dbReference>
<dbReference type="PANTHER" id="PTHR47688:SF1">
    <property type="entry name" value="NLR FAMILY CARD DOMAIN-CONTAINING PROTEIN 4"/>
    <property type="match status" value="1"/>
</dbReference>
<proteinExistence type="predicted"/>
<dbReference type="FunFam" id="3.80.10.10:FF:000409">
    <property type="entry name" value="NLR family CARD domain containing 4"/>
    <property type="match status" value="1"/>
</dbReference>
<dbReference type="CDD" id="cd01671">
    <property type="entry name" value="CARD"/>
    <property type="match status" value="1"/>
</dbReference>
<dbReference type="SUPFAM" id="SSF47986">
    <property type="entry name" value="DEATH domain"/>
    <property type="match status" value="1"/>
</dbReference>
<dbReference type="AlphaFoldDB" id="A6H9Y3"/>
<feature type="domain" description="CARD" evidence="1">
    <location>
        <begin position="1"/>
        <end position="74"/>
    </location>
</feature>
<dbReference type="GO" id="GO:0042981">
    <property type="term" value="P:regulation of apoptotic process"/>
    <property type="evidence" value="ECO:0007669"/>
    <property type="project" value="InterPro"/>
</dbReference>
<dbReference type="InterPro" id="IPR001315">
    <property type="entry name" value="CARD"/>
</dbReference>
<protein>
    <submittedName>
        <fullName evidence="2">Caspase recruitment domain family, member 12 (Predicted), isoform CRA_b</fullName>
    </submittedName>
</protein>
<dbReference type="InterPro" id="IPR011029">
    <property type="entry name" value="DEATH-like_dom_sf"/>
</dbReference>
<sequence>MGIVVIKQICDDLFALNVLNGEEVAIICSHRVEQDAARDIVHMILKKGSAACNLFLKSLENWNYPVYQDLTGHSGLADSLGNLKNLLKLILDDIRLNEEDAKSLAEGLRNLKKMRLLHLTRLSDMGEGMDYIVKSLSEEPCDLQEMKLVDCCLTANSLKILAQNLHNLVKLSVLDMSENYLEKAGSEALQGLIGRLGVLEQLSALMLPWCWDAYISLPNLLKQLEGTPGLVKLGLKNWRLRDEEIRSFGEFLEMNPLRDLQQLDLAGHGVSSDGWLSFMDVFENLKQLVFFDFGTEEFLPDAALVRKLGQVLSKLTLLQEARLTGWELDDYDISVIKGTFKLVTA</sequence>
<evidence type="ECO:0000259" key="1">
    <source>
        <dbReference type="PROSITE" id="PS50209"/>
    </source>
</evidence>
<reference evidence="2" key="2">
    <citation type="submission" date="2005-07" db="EMBL/GenBank/DDBJ databases">
        <authorList>
            <person name="Mural R.J."/>
            <person name="Li P.W."/>
            <person name="Adams M.D."/>
            <person name="Amanatides P.G."/>
            <person name="Baden-Tillson H."/>
            <person name="Barnstead M."/>
            <person name="Chin S.H."/>
            <person name="Dew I."/>
            <person name="Evans C.A."/>
            <person name="Ferriera S."/>
            <person name="Flanigan M."/>
            <person name="Fosler C."/>
            <person name="Glodek A."/>
            <person name="Gu Z."/>
            <person name="Holt R.A."/>
            <person name="Jennings D."/>
            <person name="Kraft C.L."/>
            <person name="Lu F."/>
            <person name="Nguyen T."/>
            <person name="Nusskern D.R."/>
            <person name="Pfannkoch C.M."/>
            <person name="Sitter C."/>
            <person name="Sutton G.G."/>
            <person name="Venter J.C."/>
            <person name="Wang Z."/>
            <person name="Woodage T."/>
            <person name="Zheng X.H."/>
            <person name="Zhong F."/>
        </authorList>
    </citation>
    <scope>NUCLEOTIDE SEQUENCE</scope>
    <source>
        <strain evidence="2">BN</strain>
    </source>
</reference>
<dbReference type="InterPro" id="IPR032675">
    <property type="entry name" value="LRR_dom_sf"/>
</dbReference>
<dbReference type="EMBL" id="CH473947">
    <property type="protein sequence ID" value="EDM02838.1"/>
    <property type="molecule type" value="Genomic_DNA"/>
</dbReference>
<dbReference type="PANTHER" id="PTHR47688">
    <property type="entry name" value="NLR FAMILY CARD DOMAIN-CONTAINING PROTEIN 4"/>
    <property type="match status" value="1"/>
</dbReference>
<dbReference type="Pfam" id="PF00619">
    <property type="entry name" value="CARD"/>
    <property type="match status" value="1"/>
</dbReference>
<accession>A6H9Y3</accession>
<organism evidence="2">
    <name type="scientific">Rattus norvegicus</name>
    <name type="common">Rat</name>
    <dbReference type="NCBI Taxonomy" id="10116"/>
    <lineage>
        <taxon>Eukaryota</taxon>
        <taxon>Metazoa</taxon>
        <taxon>Chordata</taxon>
        <taxon>Craniata</taxon>
        <taxon>Vertebrata</taxon>
        <taxon>Euteleostomi</taxon>
        <taxon>Mammalia</taxon>
        <taxon>Eutheria</taxon>
        <taxon>Euarchontoglires</taxon>
        <taxon>Glires</taxon>
        <taxon>Rodentia</taxon>
        <taxon>Myomorpha</taxon>
        <taxon>Muroidea</taxon>
        <taxon>Muridae</taxon>
        <taxon>Murinae</taxon>
        <taxon>Rattus</taxon>
    </lineage>
</organism>
<dbReference type="Gene3D" id="3.80.10.10">
    <property type="entry name" value="Ribonuclease Inhibitor"/>
    <property type="match status" value="1"/>
</dbReference>
<dbReference type="SUPFAM" id="SSF52047">
    <property type="entry name" value="RNI-like"/>
    <property type="match status" value="1"/>
</dbReference>
<dbReference type="InterPro" id="IPR042220">
    <property type="entry name" value="NLRC4"/>
</dbReference>
<evidence type="ECO:0000313" key="2">
    <source>
        <dbReference type="EMBL" id="EDM02838.1"/>
    </source>
</evidence>
<reference evidence="2" key="1">
    <citation type="journal article" date="2005" name="Genome Res.">
        <title>Gene and alternative splicing annotation with AIR.</title>
        <authorList>
            <person name="Florea L."/>
            <person name="Di Francesco V."/>
            <person name="Miller J."/>
            <person name="Turner R."/>
            <person name="Yao A."/>
            <person name="Harris M."/>
            <person name="Walenz B."/>
            <person name="Mobarry C."/>
            <person name="Merkulov G.V."/>
            <person name="Charlab R."/>
            <person name="Dew I."/>
            <person name="Deng Z."/>
            <person name="Istrail S."/>
            <person name="Li P."/>
            <person name="Sutton G."/>
        </authorList>
    </citation>
    <scope>NUCLEOTIDE SEQUENCE</scope>
    <source>
        <strain evidence="2">BN</strain>
    </source>
</reference>